<dbReference type="EMBL" id="CP031194">
    <property type="protein sequence ID" value="AXG82394.1"/>
    <property type="molecule type" value="Genomic_DNA"/>
</dbReference>
<protein>
    <recommendedName>
        <fullName evidence="4">Sensor domain-containing protein</fullName>
    </recommendedName>
</protein>
<gene>
    <name evidence="2" type="ORF">DVK44_06055</name>
</gene>
<proteinExistence type="predicted"/>
<name>A0A345I0C0_9ACTN</name>
<dbReference type="Proteomes" id="UP000253868">
    <property type="component" value="Chromosome"/>
</dbReference>
<keyword evidence="3" id="KW-1185">Reference proteome</keyword>
<accession>A0A345I0C0</accession>
<feature type="compositionally biased region" description="Low complexity" evidence="1">
    <location>
        <begin position="37"/>
        <end position="70"/>
    </location>
</feature>
<dbReference type="KEGG" id="spad:DVK44_06055"/>
<evidence type="ECO:0000313" key="2">
    <source>
        <dbReference type="EMBL" id="AXG82394.1"/>
    </source>
</evidence>
<dbReference type="PROSITE" id="PS51257">
    <property type="entry name" value="PROKAR_LIPOPROTEIN"/>
    <property type="match status" value="1"/>
</dbReference>
<evidence type="ECO:0008006" key="4">
    <source>
        <dbReference type="Google" id="ProtNLM"/>
    </source>
</evidence>
<evidence type="ECO:0000256" key="1">
    <source>
        <dbReference type="SAM" id="MobiDB-lite"/>
    </source>
</evidence>
<reference evidence="3" key="1">
    <citation type="submission" date="2018-07" db="EMBL/GenBank/DDBJ databases">
        <authorList>
            <person name="Zhao J."/>
        </authorList>
    </citation>
    <scope>NUCLEOTIDE SEQUENCE [LARGE SCALE GENOMIC DNA]</scope>
    <source>
        <strain evidence="3">GSSD-12</strain>
    </source>
</reference>
<evidence type="ECO:0000313" key="3">
    <source>
        <dbReference type="Proteomes" id="UP000253868"/>
    </source>
</evidence>
<sequence length="287" mass="29682">MRSVTALSALGVLLLTGCSSGEKKPEPTVGGSGSSGSAGSSGSESSASSSGSSTSSTSSASSGSESADSDPAAFDFVPDPARAPRTAAAALRIARAVAAGPEQWGPGYVRRTPYESDPTRPADLGADCVWQRGALPDGFLAGLTRYSELPASGRRGPIRVNAVVTVHREVSGADWEMAGTLEDALRCPEQRLRDGERITGLISLGSGYGAQGNGYAEDSVHESGQYHSDTLGGPHSYVWSQARVGQVTVAATARGARGRTEKEIDEVIRQGLSSMVIRLRNELEAAR</sequence>
<dbReference type="OrthoDB" id="4315546at2"/>
<organism evidence="2 3">
    <name type="scientific">Streptomyces paludis</name>
    <dbReference type="NCBI Taxonomy" id="2282738"/>
    <lineage>
        <taxon>Bacteria</taxon>
        <taxon>Bacillati</taxon>
        <taxon>Actinomycetota</taxon>
        <taxon>Actinomycetes</taxon>
        <taxon>Kitasatosporales</taxon>
        <taxon>Streptomycetaceae</taxon>
        <taxon>Streptomyces</taxon>
    </lineage>
</organism>
<feature type="region of interest" description="Disordered" evidence="1">
    <location>
        <begin position="17"/>
        <end position="79"/>
    </location>
</feature>
<dbReference type="AlphaFoldDB" id="A0A345I0C0"/>